<feature type="non-terminal residue" evidence="1">
    <location>
        <position position="1"/>
    </location>
</feature>
<reference evidence="2" key="2">
    <citation type="journal article" date="2018" name="Mol. Plant Microbe Interact.">
        <title>Genome sequence resources for the wheat stripe rust pathogen (Puccinia striiformis f. sp. tritici) and the barley stripe rust pathogen (Puccinia striiformis f. sp. hordei).</title>
        <authorList>
            <person name="Xia C."/>
            <person name="Wang M."/>
            <person name="Yin C."/>
            <person name="Cornejo O.E."/>
            <person name="Hulbert S.H."/>
            <person name="Chen X."/>
        </authorList>
    </citation>
    <scope>NUCLEOTIDE SEQUENCE [LARGE SCALE GENOMIC DNA]</scope>
    <source>
        <strain evidence="2">93-210</strain>
    </source>
</reference>
<dbReference type="Proteomes" id="UP001060170">
    <property type="component" value="Chromosome 3"/>
</dbReference>
<sequence length="432" mass="47952">PINSNNSLSTRITAIRKNNINQTGEHSIHQSKAPLVSSTNYAPHLPIRNHCGATPARLGNWCQSCVNVSASIPSTLPAVAIQRPTKKSTLPAVAIQPPTNNTKSAHEILCLKRQEAIQQALSFQSNTIPNPVTQSQLAQNLVIANSQAVMAQFSASGSQELNSLKVISVIPSKPHLSVGPYESGRPNEDRAKFVTEHFPYCRLGLQKSGLVEDYESFVDFLKQEKEIDLIFDGDAFLRDQLDLEELHGMKDTAKKYNYNGFDSSLPSGDFITFSKVKNTTKTEKHPVDKHNDSRVMIKNSTSKSTLRPTRFIDDEIKVVVSLYNNTSSYSPTEIGSIGISNPILNPQDLSWDRFETPENSLSLHNDKDLNWVDGVRYELKLDGLNPTQRICLYQNLEPAPDLMTNSSLGKMMICYQAEGINQIILSTIQLSN</sequence>
<gene>
    <name evidence="1" type="ORF">MJO28_002877</name>
</gene>
<keyword evidence="2" id="KW-1185">Reference proteome</keyword>
<comment type="caution">
    <text evidence="1">The sequence shown here is derived from an EMBL/GenBank/DDBJ whole genome shotgun (WGS) entry which is preliminary data.</text>
</comment>
<dbReference type="EMBL" id="CM045867">
    <property type="protein sequence ID" value="KAI7959086.1"/>
    <property type="molecule type" value="Genomic_DNA"/>
</dbReference>
<evidence type="ECO:0000313" key="1">
    <source>
        <dbReference type="EMBL" id="KAI7959086.1"/>
    </source>
</evidence>
<protein>
    <submittedName>
        <fullName evidence="1">Uncharacterized protein</fullName>
    </submittedName>
</protein>
<accession>A0ACC0ET66</accession>
<organism evidence="1 2">
    <name type="scientific">Puccinia striiformis f. sp. tritici</name>
    <dbReference type="NCBI Taxonomy" id="168172"/>
    <lineage>
        <taxon>Eukaryota</taxon>
        <taxon>Fungi</taxon>
        <taxon>Dikarya</taxon>
        <taxon>Basidiomycota</taxon>
        <taxon>Pucciniomycotina</taxon>
        <taxon>Pucciniomycetes</taxon>
        <taxon>Pucciniales</taxon>
        <taxon>Pucciniaceae</taxon>
        <taxon>Puccinia</taxon>
    </lineage>
</organism>
<evidence type="ECO:0000313" key="2">
    <source>
        <dbReference type="Proteomes" id="UP001060170"/>
    </source>
</evidence>
<proteinExistence type="predicted"/>
<reference evidence="2" key="1">
    <citation type="journal article" date="2018" name="BMC Genomics">
        <title>Genomic insights into host adaptation between the wheat stripe rust pathogen (Puccinia striiformis f. sp. tritici) and the barley stripe rust pathogen (Puccinia striiformis f. sp. hordei).</title>
        <authorList>
            <person name="Xia C."/>
            <person name="Wang M."/>
            <person name="Yin C."/>
            <person name="Cornejo O.E."/>
            <person name="Hulbert S.H."/>
            <person name="Chen X."/>
        </authorList>
    </citation>
    <scope>NUCLEOTIDE SEQUENCE [LARGE SCALE GENOMIC DNA]</scope>
    <source>
        <strain evidence="2">93-210</strain>
    </source>
</reference>
<reference evidence="1 2" key="3">
    <citation type="journal article" date="2022" name="Microbiol. Spectr.">
        <title>Folding features and dynamics of 3D genome architecture in plant fungal pathogens.</title>
        <authorList>
            <person name="Xia C."/>
        </authorList>
    </citation>
    <scope>NUCLEOTIDE SEQUENCE [LARGE SCALE GENOMIC DNA]</scope>
    <source>
        <strain evidence="1 2">93-210</strain>
    </source>
</reference>
<name>A0ACC0ET66_9BASI</name>